<feature type="domain" description="UPF0033" evidence="2">
    <location>
        <begin position="6"/>
        <end position="30"/>
    </location>
</feature>
<name>A0ABV6EPB4_9BRAD</name>
<dbReference type="PANTHER" id="PTHR33279">
    <property type="entry name" value="SULFUR CARRIER PROTEIN YEDF-RELATED"/>
    <property type="match status" value="1"/>
</dbReference>
<organism evidence="3 4">
    <name type="scientific">Rhodopseudomonas telluris</name>
    <dbReference type="NCBI Taxonomy" id="644215"/>
    <lineage>
        <taxon>Bacteria</taxon>
        <taxon>Pseudomonadati</taxon>
        <taxon>Pseudomonadota</taxon>
        <taxon>Alphaproteobacteria</taxon>
        <taxon>Hyphomicrobiales</taxon>
        <taxon>Nitrobacteraceae</taxon>
        <taxon>Rhodopseudomonas</taxon>
    </lineage>
</organism>
<protein>
    <submittedName>
        <fullName evidence="3">Sulfurtransferase TusA family protein</fullName>
    </submittedName>
</protein>
<dbReference type="Gene3D" id="3.30.110.40">
    <property type="entry name" value="TusA-like domain"/>
    <property type="match status" value="1"/>
</dbReference>
<dbReference type="Proteomes" id="UP001589775">
    <property type="component" value="Unassembled WGS sequence"/>
</dbReference>
<dbReference type="PANTHER" id="PTHR33279:SF6">
    <property type="entry name" value="SULFUR CARRIER PROTEIN YEDF-RELATED"/>
    <property type="match status" value="1"/>
</dbReference>
<dbReference type="InterPro" id="IPR001455">
    <property type="entry name" value="TusA-like"/>
</dbReference>
<sequence length="87" mass="9545">MNDITLDLAGLKCPLPVLKTRKALTTLAVGERLVVRCSDPMSMVDIPVMVQQTGDRLESTTRSDEIIIFVIEKMKPATGQAASVRME</sequence>
<proteinExistence type="inferred from homology"/>
<evidence type="ECO:0000313" key="3">
    <source>
        <dbReference type="EMBL" id="MFC0240064.1"/>
    </source>
</evidence>
<dbReference type="InterPro" id="IPR036868">
    <property type="entry name" value="TusA-like_sf"/>
</dbReference>
<comment type="caution">
    <text evidence="3">The sequence shown here is derived from an EMBL/GenBank/DDBJ whole genome shotgun (WGS) entry which is preliminary data.</text>
</comment>
<dbReference type="SUPFAM" id="SSF64307">
    <property type="entry name" value="SirA-like"/>
    <property type="match status" value="1"/>
</dbReference>
<evidence type="ECO:0000259" key="2">
    <source>
        <dbReference type="PROSITE" id="PS01148"/>
    </source>
</evidence>
<keyword evidence="4" id="KW-1185">Reference proteome</keyword>
<dbReference type="EMBL" id="JBHLWM010000001">
    <property type="protein sequence ID" value="MFC0240064.1"/>
    <property type="molecule type" value="Genomic_DNA"/>
</dbReference>
<dbReference type="CDD" id="cd00291">
    <property type="entry name" value="SirA_YedF_YeeD"/>
    <property type="match status" value="1"/>
</dbReference>
<dbReference type="PROSITE" id="PS01148">
    <property type="entry name" value="UPF0033"/>
    <property type="match status" value="1"/>
</dbReference>
<accession>A0ABV6EPB4</accession>
<evidence type="ECO:0000256" key="1">
    <source>
        <dbReference type="ARBA" id="ARBA00008984"/>
    </source>
</evidence>
<dbReference type="Pfam" id="PF01206">
    <property type="entry name" value="TusA"/>
    <property type="match status" value="1"/>
</dbReference>
<gene>
    <name evidence="3" type="ORF">ACFFJ6_06275</name>
</gene>
<reference evidence="3 4" key="1">
    <citation type="submission" date="2024-09" db="EMBL/GenBank/DDBJ databases">
        <authorList>
            <person name="Sun Q."/>
            <person name="Mori K."/>
        </authorList>
    </citation>
    <scope>NUCLEOTIDE SEQUENCE [LARGE SCALE GENOMIC DNA]</scope>
    <source>
        <strain evidence="3 4">KCTC 23279</strain>
    </source>
</reference>
<evidence type="ECO:0000313" key="4">
    <source>
        <dbReference type="Proteomes" id="UP001589775"/>
    </source>
</evidence>
<comment type="similarity">
    <text evidence="1">Belongs to the sulfur carrier protein TusA family.</text>
</comment>
<dbReference type="RefSeq" id="WP_378385473.1">
    <property type="nucleotide sequence ID" value="NZ_JBHLWM010000001.1"/>
</dbReference>